<dbReference type="Proteomes" id="UP000193061">
    <property type="component" value="Unassembled WGS sequence"/>
</dbReference>
<keyword evidence="1" id="KW-0805">Transcription regulation</keyword>
<keyword evidence="3" id="KW-0804">Transcription</keyword>
<organism evidence="5 6">
    <name type="scientific">Roseovarius albus</name>
    <dbReference type="NCBI Taxonomy" id="1247867"/>
    <lineage>
        <taxon>Bacteria</taxon>
        <taxon>Pseudomonadati</taxon>
        <taxon>Pseudomonadota</taxon>
        <taxon>Alphaproteobacteria</taxon>
        <taxon>Rhodobacterales</taxon>
        <taxon>Roseobacteraceae</taxon>
        <taxon>Roseovarius</taxon>
    </lineage>
</organism>
<dbReference type="PROSITE" id="PS50949">
    <property type="entry name" value="HTH_GNTR"/>
    <property type="match status" value="1"/>
</dbReference>
<dbReference type="GO" id="GO:0003677">
    <property type="term" value="F:DNA binding"/>
    <property type="evidence" value="ECO:0007669"/>
    <property type="project" value="UniProtKB-KW"/>
</dbReference>
<dbReference type="Gene3D" id="1.20.120.530">
    <property type="entry name" value="GntR ligand-binding domain-like"/>
    <property type="match status" value="1"/>
</dbReference>
<dbReference type="PANTHER" id="PTHR43537">
    <property type="entry name" value="TRANSCRIPTIONAL REGULATOR, GNTR FAMILY"/>
    <property type="match status" value="1"/>
</dbReference>
<dbReference type="CDD" id="cd07377">
    <property type="entry name" value="WHTH_GntR"/>
    <property type="match status" value="1"/>
</dbReference>
<evidence type="ECO:0000313" key="5">
    <source>
        <dbReference type="EMBL" id="SLN69922.1"/>
    </source>
</evidence>
<dbReference type="SUPFAM" id="SSF46785">
    <property type="entry name" value="Winged helix' DNA-binding domain"/>
    <property type="match status" value="1"/>
</dbReference>
<dbReference type="GO" id="GO:0003700">
    <property type="term" value="F:DNA-binding transcription factor activity"/>
    <property type="evidence" value="ECO:0007669"/>
    <property type="project" value="InterPro"/>
</dbReference>
<protein>
    <submittedName>
        <fullName evidence="5">Putative HTH-type transcriptional regulator YdfH</fullName>
    </submittedName>
</protein>
<sequence length="225" mass="26096">MDNLHDTESSSEVIRYSKAEIYQILRKRICLLNYTPGSRLNERDLAQEFGISRTPLRSVLQRLENDGFIISQHGLGTIVAPIDLQSMRDIYVVRMHLMDAVADSTPVDIDGSKLEMVEQLTDRCRQLRTAPDKEEFARIIIRLHEILHGLVRNQILREFNDTLFYQSARFWFLLLDDINFEAQIDELQHEMELLYRSLELGDIKLTASIHKAHLGLVLAHLNKAK</sequence>
<dbReference type="InterPro" id="IPR008920">
    <property type="entry name" value="TF_FadR/GntR_C"/>
</dbReference>
<dbReference type="Pfam" id="PF00392">
    <property type="entry name" value="GntR"/>
    <property type="match status" value="1"/>
</dbReference>
<dbReference type="Gene3D" id="1.10.10.10">
    <property type="entry name" value="Winged helix-like DNA-binding domain superfamily/Winged helix DNA-binding domain"/>
    <property type="match status" value="1"/>
</dbReference>
<name>A0A1X7A4E4_9RHOB</name>
<accession>A0A1X7A4E4</accession>
<dbReference type="PANTHER" id="PTHR43537:SF24">
    <property type="entry name" value="GLUCONATE OPERON TRANSCRIPTIONAL REPRESSOR"/>
    <property type="match status" value="1"/>
</dbReference>
<keyword evidence="6" id="KW-1185">Reference proteome</keyword>
<evidence type="ECO:0000259" key="4">
    <source>
        <dbReference type="PROSITE" id="PS50949"/>
    </source>
</evidence>
<proteinExistence type="predicted"/>
<dbReference type="SUPFAM" id="SSF48008">
    <property type="entry name" value="GntR ligand-binding domain-like"/>
    <property type="match status" value="1"/>
</dbReference>
<dbReference type="RefSeq" id="WP_085807459.1">
    <property type="nucleotide sequence ID" value="NZ_FWFX01000016.1"/>
</dbReference>
<feature type="domain" description="HTH gntR-type" evidence="4">
    <location>
        <begin position="15"/>
        <end position="82"/>
    </location>
</feature>
<dbReference type="InterPro" id="IPR011711">
    <property type="entry name" value="GntR_C"/>
</dbReference>
<dbReference type="Pfam" id="PF07729">
    <property type="entry name" value="FCD"/>
    <property type="match status" value="1"/>
</dbReference>
<dbReference type="InterPro" id="IPR036390">
    <property type="entry name" value="WH_DNA-bd_sf"/>
</dbReference>
<evidence type="ECO:0000256" key="1">
    <source>
        <dbReference type="ARBA" id="ARBA00023015"/>
    </source>
</evidence>
<evidence type="ECO:0000313" key="6">
    <source>
        <dbReference type="Proteomes" id="UP000193061"/>
    </source>
</evidence>
<dbReference type="EMBL" id="FWFX01000016">
    <property type="protein sequence ID" value="SLN69922.1"/>
    <property type="molecule type" value="Genomic_DNA"/>
</dbReference>
<evidence type="ECO:0000256" key="2">
    <source>
        <dbReference type="ARBA" id="ARBA00023125"/>
    </source>
</evidence>
<dbReference type="SMART" id="SM00345">
    <property type="entry name" value="HTH_GNTR"/>
    <property type="match status" value="1"/>
</dbReference>
<gene>
    <name evidence="5" type="primary">ydfH_3</name>
    <name evidence="5" type="ORF">ROA7450_03796</name>
</gene>
<dbReference type="InterPro" id="IPR036388">
    <property type="entry name" value="WH-like_DNA-bd_sf"/>
</dbReference>
<keyword evidence="2" id="KW-0238">DNA-binding</keyword>
<dbReference type="InterPro" id="IPR000524">
    <property type="entry name" value="Tscrpt_reg_HTH_GntR"/>
</dbReference>
<dbReference type="PRINTS" id="PR00035">
    <property type="entry name" value="HTHGNTR"/>
</dbReference>
<reference evidence="5 6" key="1">
    <citation type="submission" date="2017-03" db="EMBL/GenBank/DDBJ databases">
        <authorList>
            <person name="Afonso C.L."/>
            <person name="Miller P.J."/>
            <person name="Scott M.A."/>
            <person name="Spackman E."/>
            <person name="Goraichik I."/>
            <person name="Dimitrov K.M."/>
            <person name="Suarez D.L."/>
            <person name="Swayne D.E."/>
        </authorList>
    </citation>
    <scope>NUCLEOTIDE SEQUENCE [LARGE SCALE GENOMIC DNA]</scope>
    <source>
        <strain evidence="5 6">CECT 7450</strain>
    </source>
</reference>
<dbReference type="OrthoDB" id="7618373at2"/>
<dbReference type="AlphaFoldDB" id="A0A1X7A4E4"/>
<evidence type="ECO:0000256" key="3">
    <source>
        <dbReference type="ARBA" id="ARBA00023163"/>
    </source>
</evidence>